<feature type="region of interest" description="Disordered" evidence="1">
    <location>
        <begin position="456"/>
        <end position="503"/>
    </location>
</feature>
<proteinExistence type="predicted"/>
<organism evidence="2 3">
    <name type="scientific">Nocardiopsis mwathae</name>
    <dbReference type="NCBI Taxonomy" id="1472723"/>
    <lineage>
        <taxon>Bacteria</taxon>
        <taxon>Bacillati</taxon>
        <taxon>Actinomycetota</taxon>
        <taxon>Actinomycetes</taxon>
        <taxon>Streptosporangiales</taxon>
        <taxon>Nocardiopsidaceae</taxon>
        <taxon>Nocardiopsis</taxon>
    </lineage>
</organism>
<reference evidence="2 3" key="1">
    <citation type="submission" date="2020-08" db="EMBL/GenBank/DDBJ databases">
        <title>Sequencing the genomes of 1000 actinobacteria strains.</title>
        <authorList>
            <person name="Klenk H.-P."/>
        </authorList>
    </citation>
    <scope>NUCLEOTIDE SEQUENCE [LARGE SCALE GENOMIC DNA]</scope>
    <source>
        <strain evidence="2 3">DSM 46659</strain>
    </source>
</reference>
<feature type="compositionally biased region" description="Basic and acidic residues" evidence="1">
    <location>
        <begin position="465"/>
        <end position="477"/>
    </location>
</feature>
<keyword evidence="3" id="KW-1185">Reference proteome</keyword>
<dbReference type="RefSeq" id="WP_184073151.1">
    <property type="nucleotide sequence ID" value="NZ_JACHDS010000001.1"/>
</dbReference>
<name>A0A7W9YFT1_9ACTN</name>
<dbReference type="AlphaFoldDB" id="A0A7W9YFT1"/>
<comment type="caution">
    <text evidence="2">The sequence shown here is derived from an EMBL/GenBank/DDBJ whole genome shotgun (WGS) entry which is preliminary data.</text>
</comment>
<evidence type="ECO:0000256" key="1">
    <source>
        <dbReference type="SAM" id="MobiDB-lite"/>
    </source>
</evidence>
<dbReference type="EMBL" id="JACHDS010000001">
    <property type="protein sequence ID" value="MBB6170471.1"/>
    <property type="molecule type" value="Genomic_DNA"/>
</dbReference>
<evidence type="ECO:0000313" key="2">
    <source>
        <dbReference type="EMBL" id="MBB6170471.1"/>
    </source>
</evidence>
<gene>
    <name evidence="2" type="ORF">HNR23_000531</name>
</gene>
<evidence type="ECO:0000313" key="3">
    <source>
        <dbReference type="Proteomes" id="UP000546642"/>
    </source>
</evidence>
<protein>
    <submittedName>
        <fullName evidence="2">Uncharacterized protein</fullName>
    </submittedName>
</protein>
<dbReference type="Proteomes" id="UP000546642">
    <property type="component" value="Unassembled WGS sequence"/>
</dbReference>
<sequence length="503" mass="53497">MEATTDNGPLRGVDDIDWRALAPTRGEEIPELLRKIADGDDTATGPGESLSALYDIVRYPGPGYPAAPTVARFLIDIACAPSTPARLRWRPLSLLLEFLAPNAAVLVPQRPDVGLWRDEVAWANSTDLDKVREQYAEWLRDAPDEQQYRRIRHRFEAIGRDNGPALLEAELAVHDTVCERVDDLLGLLDGAENRRSLEAPAEWASYVLAFVPEAAEGVRSRLERALSPLERPAPPTPTGLAGMSRPEIQSALSGTARPEIKSAELFALGLLAPADDPAVTVTLTHAMASGHLYNSFAAAVAMATVHGEKAPAEALARIVDGGTKPMGFHGLFGDSWPHPGRIEPEVLAFLALGRGGAATVAARLEMLPEVLAHSEGESRAAALGAALEMAFGPRAQAGEDGPGDDSADLGEDPLRVLWAIAELPAAAWEDDELGGTLDAWGLPSERAEFLEFAGVEADDTGDGQAAHEGDDRPERQQDPAPSRPADTSGGFLSRLFGGGGTAR</sequence>
<accession>A0A7W9YFT1</accession>